<feature type="signal peptide" evidence="2">
    <location>
        <begin position="1"/>
        <end position="32"/>
    </location>
</feature>
<dbReference type="SUPFAM" id="SSF53850">
    <property type="entry name" value="Periplasmic binding protein-like II"/>
    <property type="match status" value="1"/>
</dbReference>
<evidence type="ECO:0000313" key="4">
    <source>
        <dbReference type="Proteomes" id="UP000187251"/>
    </source>
</evidence>
<name>A0A1R1JYD7_ALCXX</name>
<sequence>MPLILIRLRHALPRLLAATLLLVAAAARPAHADAPAYPSRPITIVIQYPAGGPSDILARILAPRLQARLGQPVIIEARVGAGGNIGTDVVAKAQPDGHTLLLSSSGPLAISPWLYPKLPYDPLRDLAPVIEVAAVPLVLLVNQSNPARDAQALLAALKASPGRYTYGSSGNGTPQHLSSALLESTTGARAVHVPYKGQAPMAIDLMGGQIDFAIDSMVSAMPNLTSGRLRPLAVTSKQRSALLPDVPTLDEAGVPGYESLAWYGLMAPAATPAPVISRLNQTLRDIMDQPEVREQIARLGSPAVQGTPEQFGAFIRAEHRKWGDIVRRTGASLD</sequence>
<evidence type="ECO:0000256" key="2">
    <source>
        <dbReference type="SAM" id="SignalP"/>
    </source>
</evidence>
<protein>
    <submittedName>
        <fullName evidence="3">LacI family transcriptional regulator</fullName>
    </submittedName>
</protein>
<gene>
    <name evidence="3" type="ORF">BIZ92_05475</name>
</gene>
<dbReference type="OrthoDB" id="8630394at2"/>
<dbReference type="PIRSF" id="PIRSF017082">
    <property type="entry name" value="YflP"/>
    <property type="match status" value="1"/>
</dbReference>
<proteinExistence type="inferred from homology"/>
<dbReference type="AlphaFoldDB" id="A0A1R1JYD7"/>
<dbReference type="InterPro" id="IPR005064">
    <property type="entry name" value="BUG"/>
</dbReference>
<organism evidence="3 4">
    <name type="scientific">Alcaligenes xylosoxydans xylosoxydans</name>
    <name type="common">Achromobacter xylosoxidans</name>
    <dbReference type="NCBI Taxonomy" id="85698"/>
    <lineage>
        <taxon>Bacteria</taxon>
        <taxon>Pseudomonadati</taxon>
        <taxon>Pseudomonadota</taxon>
        <taxon>Betaproteobacteria</taxon>
        <taxon>Burkholderiales</taxon>
        <taxon>Alcaligenaceae</taxon>
        <taxon>Achromobacter</taxon>
    </lineage>
</organism>
<evidence type="ECO:0000256" key="1">
    <source>
        <dbReference type="ARBA" id="ARBA00006987"/>
    </source>
</evidence>
<dbReference type="EMBL" id="MJMN01000002">
    <property type="protein sequence ID" value="OMG92164.1"/>
    <property type="molecule type" value="Genomic_DNA"/>
</dbReference>
<dbReference type="Gene3D" id="3.40.190.150">
    <property type="entry name" value="Bordetella uptake gene, domain 1"/>
    <property type="match status" value="1"/>
</dbReference>
<dbReference type="InterPro" id="IPR042100">
    <property type="entry name" value="Bug_dom1"/>
</dbReference>
<dbReference type="CDD" id="cd13578">
    <property type="entry name" value="PBP2_Bug27"/>
    <property type="match status" value="1"/>
</dbReference>
<reference evidence="3 4" key="1">
    <citation type="submission" date="2016-09" db="EMBL/GenBank/DDBJ databases">
        <title>Phylogenomics of Achromobacter.</title>
        <authorList>
            <person name="Jeukens J."/>
            <person name="Freschi L."/>
            <person name="Vincent A.T."/>
            <person name="Emond-Rheault J.-G."/>
            <person name="Kukavica-Ibrulj I."/>
            <person name="Charette S.J."/>
            <person name="Levesque R.C."/>
        </authorList>
    </citation>
    <scope>NUCLEOTIDE SEQUENCE [LARGE SCALE GENOMIC DNA]</scope>
    <source>
        <strain evidence="3 4">AUS488</strain>
    </source>
</reference>
<comment type="similarity">
    <text evidence="1">Belongs to the UPF0065 (bug) family.</text>
</comment>
<dbReference type="Pfam" id="PF03401">
    <property type="entry name" value="TctC"/>
    <property type="match status" value="1"/>
</dbReference>
<keyword evidence="2" id="KW-0732">Signal</keyword>
<dbReference type="PANTHER" id="PTHR42928:SF5">
    <property type="entry name" value="BLR1237 PROTEIN"/>
    <property type="match status" value="1"/>
</dbReference>
<comment type="caution">
    <text evidence="3">The sequence shown here is derived from an EMBL/GenBank/DDBJ whole genome shotgun (WGS) entry which is preliminary data.</text>
</comment>
<dbReference type="Gene3D" id="3.40.190.10">
    <property type="entry name" value="Periplasmic binding protein-like II"/>
    <property type="match status" value="1"/>
</dbReference>
<evidence type="ECO:0000313" key="3">
    <source>
        <dbReference type="EMBL" id="OMG92164.1"/>
    </source>
</evidence>
<dbReference type="Proteomes" id="UP000187251">
    <property type="component" value="Unassembled WGS sequence"/>
</dbReference>
<feature type="chain" id="PRO_5011960870" evidence="2">
    <location>
        <begin position="33"/>
        <end position="334"/>
    </location>
</feature>
<dbReference type="RefSeq" id="WP_076408865.1">
    <property type="nucleotide sequence ID" value="NZ_AP028040.1"/>
</dbReference>
<dbReference type="PANTHER" id="PTHR42928">
    <property type="entry name" value="TRICARBOXYLATE-BINDING PROTEIN"/>
    <property type="match status" value="1"/>
</dbReference>
<accession>A0A1R1JYD7</accession>